<dbReference type="PROSITE" id="PS51318">
    <property type="entry name" value="TAT"/>
    <property type="match status" value="1"/>
</dbReference>
<evidence type="ECO:0000313" key="3">
    <source>
        <dbReference type="Proteomes" id="UP000541969"/>
    </source>
</evidence>
<proteinExistence type="predicted"/>
<comment type="caution">
    <text evidence="2">The sequence shown here is derived from an EMBL/GenBank/DDBJ whole genome shotgun (WGS) entry which is preliminary data.</text>
</comment>
<dbReference type="EMBL" id="JACBZT010000001">
    <property type="protein sequence ID" value="NYJ04472.1"/>
    <property type="molecule type" value="Genomic_DNA"/>
</dbReference>
<dbReference type="PROSITE" id="PS51257">
    <property type="entry name" value="PROKAR_LIPOPROTEIN"/>
    <property type="match status" value="1"/>
</dbReference>
<name>A0A853CCX9_9ACTN</name>
<feature type="signal peptide" evidence="1">
    <location>
        <begin position="1"/>
        <end position="27"/>
    </location>
</feature>
<dbReference type="Gene3D" id="2.60.40.10">
    <property type="entry name" value="Immunoglobulins"/>
    <property type="match status" value="1"/>
</dbReference>
<protein>
    <recommendedName>
        <fullName evidence="4">Fibronectin type-III domain-containing protein</fullName>
    </recommendedName>
</protein>
<keyword evidence="1" id="KW-0732">Signal</keyword>
<evidence type="ECO:0008006" key="4">
    <source>
        <dbReference type="Google" id="ProtNLM"/>
    </source>
</evidence>
<evidence type="ECO:0000313" key="2">
    <source>
        <dbReference type="EMBL" id="NYJ04472.1"/>
    </source>
</evidence>
<dbReference type="InterPro" id="IPR036116">
    <property type="entry name" value="FN3_sf"/>
</dbReference>
<dbReference type="InterPro" id="IPR006311">
    <property type="entry name" value="TAT_signal"/>
</dbReference>
<dbReference type="AlphaFoldDB" id="A0A853CCX9"/>
<sequence length="205" mass="20886">MSERGRRRRLGLLLAAVALSVTGCAAATDVEEAAATRTAAPTTWFLDSGGVVPPTVPAPTSIAGFTPAIPRPGSFEVPHPAPYGTPPVLVPRPDACGGYSTPKVNNPGAVPGTGSATLTWMADARAEVTGYRVQAVAQTLVTGAQPAPVQQTVAQPSGCVQVTTTMTGLTSGETYVFWLEEAIVDSTTSVTRLVQVGASSPVTIG</sequence>
<reference evidence="2 3" key="1">
    <citation type="submission" date="2020-07" db="EMBL/GenBank/DDBJ databases">
        <title>Sequencing the genomes of 1000 actinobacteria strains.</title>
        <authorList>
            <person name="Klenk H.-P."/>
        </authorList>
    </citation>
    <scope>NUCLEOTIDE SEQUENCE [LARGE SCALE GENOMIC DNA]</scope>
    <source>
        <strain evidence="2 3">DSM 104001</strain>
    </source>
</reference>
<dbReference type="Proteomes" id="UP000541969">
    <property type="component" value="Unassembled WGS sequence"/>
</dbReference>
<keyword evidence="3" id="KW-1185">Reference proteome</keyword>
<accession>A0A853CCX9</accession>
<dbReference type="RefSeq" id="WP_179715187.1">
    <property type="nucleotide sequence ID" value="NZ_JACBZT010000001.1"/>
</dbReference>
<dbReference type="InterPro" id="IPR013783">
    <property type="entry name" value="Ig-like_fold"/>
</dbReference>
<feature type="chain" id="PRO_5033049093" description="Fibronectin type-III domain-containing protein" evidence="1">
    <location>
        <begin position="28"/>
        <end position="205"/>
    </location>
</feature>
<gene>
    <name evidence="2" type="ORF">GGQ55_000750</name>
</gene>
<dbReference type="GO" id="GO:0005975">
    <property type="term" value="P:carbohydrate metabolic process"/>
    <property type="evidence" value="ECO:0007669"/>
    <property type="project" value="UniProtKB-ARBA"/>
</dbReference>
<evidence type="ECO:0000256" key="1">
    <source>
        <dbReference type="SAM" id="SignalP"/>
    </source>
</evidence>
<dbReference type="SUPFAM" id="SSF49265">
    <property type="entry name" value="Fibronectin type III"/>
    <property type="match status" value="1"/>
</dbReference>
<organism evidence="2 3">
    <name type="scientific">Petropleomorpha daqingensis</name>
    <dbReference type="NCBI Taxonomy" id="2026353"/>
    <lineage>
        <taxon>Bacteria</taxon>
        <taxon>Bacillati</taxon>
        <taxon>Actinomycetota</taxon>
        <taxon>Actinomycetes</taxon>
        <taxon>Geodermatophilales</taxon>
        <taxon>Geodermatophilaceae</taxon>
        <taxon>Petropleomorpha</taxon>
    </lineage>
</organism>